<dbReference type="GO" id="GO:0005654">
    <property type="term" value="C:nucleoplasm"/>
    <property type="evidence" value="ECO:0007669"/>
    <property type="project" value="TreeGrafter"/>
</dbReference>
<keyword evidence="6" id="KW-1185">Reference proteome</keyword>
<evidence type="ECO:0000256" key="3">
    <source>
        <dbReference type="SAM" id="MobiDB-lite"/>
    </source>
</evidence>
<feature type="compositionally biased region" description="Basic and acidic residues" evidence="3">
    <location>
        <begin position="238"/>
        <end position="255"/>
    </location>
</feature>
<feature type="region of interest" description="Disordered" evidence="3">
    <location>
        <begin position="905"/>
        <end position="940"/>
    </location>
</feature>
<feature type="compositionally biased region" description="Basic and acidic residues" evidence="3">
    <location>
        <begin position="209"/>
        <end position="225"/>
    </location>
</feature>
<name>A0A182K4X6_9DIPT</name>
<feature type="compositionally biased region" description="Low complexity" evidence="3">
    <location>
        <begin position="782"/>
        <end position="799"/>
    </location>
</feature>
<protein>
    <recommendedName>
        <fullName evidence="4">ENT domain-containing protein</fullName>
    </recommendedName>
</protein>
<feature type="compositionally biased region" description="Basic residues" evidence="3">
    <location>
        <begin position="256"/>
        <end position="268"/>
    </location>
</feature>
<feature type="compositionally biased region" description="Polar residues" evidence="3">
    <location>
        <begin position="189"/>
        <end position="208"/>
    </location>
</feature>
<dbReference type="VEuPathDB" id="VectorBase:ACHR005811"/>
<feature type="compositionally biased region" description="Acidic residues" evidence="3">
    <location>
        <begin position="909"/>
        <end position="940"/>
    </location>
</feature>
<dbReference type="InterPro" id="IPR005491">
    <property type="entry name" value="ENT_dom"/>
</dbReference>
<dbReference type="EnsemblMetazoa" id="ACHR005811-RA">
    <property type="protein sequence ID" value="ACHR005811-PA"/>
    <property type="gene ID" value="ACHR005811"/>
</dbReference>
<accession>A0A182K4X6</accession>
<dbReference type="GO" id="GO:0006355">
    <property type="term" value="P:regulation of DNA-templated transcription"/>
    <property type="evidence" value="ECO:0007669"/>
    <property type="project" value="InterPro"/>
</dbReference>
<dbReference type="PANTHER" id="PTHR16500">
    <property type="entry name" value="BRCA2-INTERACTING TRANSCRIPTIONAL REPRESSOR EMSY"/>
    <property type="match status" value="1"/>
</dbReference>
<reference evidence="5" key="2">
    <citation type="submission" date="2020-05" db="UniProtKB">
        <authorList>
            <consortium name="EnsemblMetazoa"/>
        </authorList>
    </citation>
    <scope>IDENTIFICATION</scope>
    <source>
        <strain evidence="5">ACHKN1017</strain>
    </source>
</reference>
<feature type="compositionally biased region" description="Polar residues" evidence="3">
    <location>
        <begin position="872"/>
        <end position="888"/>
    </location>
</feature>
<dbReference type="STRING" id="43041.A0A182K4X6"/>
<dbReference type="PROSITE" id="PS51138">
    <property type="entry name" value="ENT"/>
    <property type="match status" value="1"/>
</dbReference>
<feature type="compositionally biased region" description="Polar residues" evidence="3">
    <location>
        <begin position="825"/>
        <end position="855"/>
    </location>
</feature>
<keyword evidence="2" id="KW-0539">Nucleus</keyword>
<dbReference type="AlphaFoldDB" id="A0A182K4X6"/>
<organism evidence="5 6">
    <name type="scientific">Anopheles christyi</name>
    <dbReference type="NCBI Taxonomy" id="43041"/>
    <lineage>
        <taxon>Eukaryota</taxon>
        <taxon>Metazoa</taxon>
        <taxon>Ecdysozoa</taxon>
        <taxon>Arthropoda</taxon>
        <taxon>Hexapoda</taxon>
        <taxon>Insecta</taxon>
        <taxon>Pterygota</taxon>
        <taxon>Neoptera</taxon>
        <taxon>Endopterygota</taxon>
        <taxon>Diptera</taxon>
        <taxon>Nematocera</taxon>
        <taxon>Culicoidea</taxon>
        <taxon>Culicidae</taxon>
        <taxon>Anophelinae</taxon>
        <taxon>Anopheles</taxon>
    </lineage>
</organism>
<proteinExistence type="predicted"/>
<reference evidence="6" key="1">
    <citation type="submission" date="2013-03" db="EMBL/GenBank/DDBJ databases">
        <title>The Genome Sequence of Anopheles christyi ACHKN1017.</title>
        <authorList>
            <consortium name="The Broad Institute Genomics Platform"/>
            <person name="Neafsey D.E."/>
            <person name="Besansky N."/>
            <person name="Walker B."/>
            <person name="Young S.K."/>
            <person name="Zeng Q."/>
            <person name="Gargeya S."/>
            <person name="Fitzgerald M."/>
            <person name="Haas B."/>
            <person name="Abouelleil A."/>
            <person name="Allen A.W."/>
            <person name="Alvarado L."/>
            <person name="Arachchi H.M."/>
            <person name="Berlin A.M."/>
            <person name="Chapman S.B."/>
            <person name="Gainer-Dewar J."/>
            <person name="Goldberg J."/>
            <person name="Griggs A."/>
            <person name="Gujja S."/>
            <person name="Hansen M."/>
            <person name="Howarth C."/>
            <person name="Imamovic A."/>
            <person name="Ireland A."/>
            <person name="Larimer J."/>
            <person name="McCowan C."/>
            <person name="Murphy C."/>
            <person name="Pearson M."/>
            <person name="Poon T.W."/>
            <person name="Priest M."/>
            <person name="Roberts A."/>
            <person name="Saif S."/>
            <person name="Shea T."/>
            <person name="Sisk P."/>
            <person name="Sykes S."/>
            <person name="Wortman J."/>
            <person name="Nusbaum C."/>
            <person name="Birren B."/>
        </authorList>
    </citation>
    <scope>NUCLEOTIDE SEQUENCE [LARGE SCALE GENOMIC DNA]</scope>
    <source>
        <strain evidence="6">ACHKN1017</strain>
    </source>
</reference>
<dbReference type="InterPro" id="IPR036142">
    <property type="entry name" value="ENT_dom-like_sf"/>
</dbReference>
<evidence type="ECO:0000256" key="1">
    <source>
        <dbReference type="ARBA" id="ARBA00004123"/>
    </source>
</evidence>
<feature type="compositionally biased region" description="Polar residues" evidence="3">
    <location>
        <begin position="496"/>
        <end position="511"/>
    </location>
</feature>
<dbReference type="Pfam" id="PF03735">
    <property type="entry name" value="ENT"/>
    <property type="match status" value="1"/>
</dbReference>
<feature type="region of interest" description="Disordered" evidence="3">
    <location>
        <begin position="496"/>
        <end position="516"/>
    </location>
</feature>
<sequence>MWPMKLDMTREECRGVLRRLELESYGTVVSTFRAQGCLSKEKLRILEDLRRILHITNDRHRAEARRVANDERLTTVAEIISGPNSGQDWRREGHRTFPVLPRTVPHTALTYIANTVYEQLTRANTKLPHPADTSCDRLKKAEEMLKFELVKKELSLYESGFVRDAAVVTSDPLQDIMSKSYVNREEKCSVSSKPAENATAETDVTTKANGEKASEPCQPDPEHSSLCEILLNTSNRSENSESKSLDKCNKSVDRSPRKKPQTTKRTWKSKPAYPPAKQPKQGLPKNVKQSTRVNNMHSPHLIHSYAVPFDVQSTATNGSANSEPLQLQQHLTSNNVPQLSGQQSYQSAAMGSLVKSQQYATPAHFAPPSGTPPSTLYSHQQGILPSSKKDIQYNLSKLNPTSSLAIKGNVNIPLKGIGFYSHGKSMPHHLFNYQKKSPSKNILIPTSTAAATLASLGFPTPLHPPLTDHTNSWLGRDKTIKNVKTISNANCSPTLVESSMERTSTTNTAGIKQSGKPIEAVTESMEQTAEQSFHIKPVTVSNPPVVQSTATNTTSLSTQEHTSSLTATKSGNKVIVQSMQLIPGSGAAQSTPLTPTTQKNNVYILPNSSAVAVLNLGQKITLPKSVVDSSSTVSAVTSPPKVIVQTMPNPYSTASMTTPTIGVNIEPKNVFQSSRFMSGDEKSNNIISDSTIKRRRDSPVDVQQQRQLSIPQNPVNAALKMQSPTPSMNIPYDGVSGRKIKVSTSQLVPFTGKLNASSLPKSTGCITIGAKKIKINTDDDSSVGAAGSSSVRVGKSVSDWENESNRSNLTEHSTGKDSLVRNDALTASNLTNDAKTDKPVSSLQGDQIGTENVTGVQKIKESIESRNDDRTSSGGNTLPNTFGSHLSSTEVGMDTVTSHSEYDIVSTEREDDSSVTDSADAEDDLDDEPSQVEEGESIEEDIFEEEHTVDVEMGSDAIIIEEEPANYDYLIEEVPEDEQFVEEADDNELVEFISVGYETTGELVAELESGTSSQQVLEKHRSANGMVQQEELPPEIDYDQNTGGFGSVENGDMQTFAVPDGIVCDLLEMGSDGKYHARPYSYKQVLAEGMDSAPKASKQTHPIVRLI</sequence>
<evidence type="ECO:0000313" key="6">
    <source>
        <dbReference type="Proteomes" id="UP000075881"/>
    </source>
</evidence>
<feature type="domain" description="ENT" evidence="4">
    <location>
        <begin position="13"/>
        <end position="97"/>
    </location>
</feature>
<evidence type="ECO:0000259" key="4">
    <source>
        <dbReference type="PROSITE" id="PS51138"/>
    </source>
</evidence>
<feature type="compositionally biased region" description="Basic and acidic residues" evidence="3">
    <location>
        <begin position="858"/>
        <end position="871"/>
    </location>
</feature>
<dbReference type="SMART" id="SM01191">
    <property type="entry name" value="ENT"/>
    <property type="match status" value="1"/>
</dbReference>
<dbReference type="SUPFAM" id="SSF158639">
    <property type="entry name" value="ENT-like"/>
    <property type="match status" value="1"/>
</dbReference>
<feature type="region of interest" description="Disordered" evidence="3">
    <location>
        <begin position="778"/>
        <end position="888"/>
    </location>
</feature>
<comment type="subcellular location">
    <subcellularLocation>
        <location evidence="1">Nucleus</location>
    </subcellularLocation>
</comment>
<evidence type="ECO:0000313" key="5">
    <source>
        <dbReference type="EnsemblMetazoa" id="ACHR005811-PA"/>
    </source>
</evidence>
<dbReference type="PANTHER" id="PTHR16500:SF3">
    <property type="entry name" value="BRCA2-INTERACTING TRANSCRIPTIONAL REPRESSOR EMSY"/>
    <property type="match status" value="1"/>
</dbReference>
<feature type="region of interest" description="Disordered" evidence="3">
    <location>
        <begin position="187"/>
        <end position="289"/>
    </location>
</feature>
<evidence type="ECO:0000256" key="2">
    <source>
        <dbReference type="ARBA" id="ARBA00023242"/>
    </source>
</evidence>
<dbReference type="Gene3D" id="1.10.1240.40">
    <property type="entry name" value="ENT domain"/>
    <property type="match status" value="1"/>
</dbReference>
<dbReference type="InterPro" id="IPR033482">
    <property type="entry name" value="EMSY"/>
</dbReference>
<dbReference type="Proteomes" id="UP000075881">
    <property type="component" value="Unassembled WGS sequence"/>
</dbReference>